<dbReference type="AlphaFoldDB" id="A0AAW1TYZ7"/>
<evidence type="ECO:0000313" key="2">
    <source>
        <dbReference type="EMBL" id="KAK9875500.1"/>
    </source>
</evidence>
<comment type="caution">
    <text evidence="2">The sequence shown here is derived from an EMBL/GenBank/DDBJ whole genome shotgun (WGS) entry which is preliminary data.</text>
</comment>
<reference evidence="2 3" key="1">
    <citation type="submission" date="2023-03" db="EMBL/GenBank/DDBJ databases">
        <title>Genome insight into feeding habits of ladybird beetles.</title>
        <authorList>
            <person name="Li H.-S."/>
            <person name="Huang Y.-H."/>
            <person name="Pang H."/>
        </authorList>
    </citation>
    <scope>NUCLEOTIDE SEQUENCE [LARGE SCALE GENOMIC DNA]</scope>
    <source>
        <strain evidence="2">SYSU_2023b</strain>
        <tissue evidence="2">Whole body</tissue>
    </source>
</reference>
<proteinExistence type="predicted"/>
<organism evidence="2 3">
    <name type="scientific">Henosepilachna vigintioctopunctata</name>
    <dbReference type="NCBI Taxonomy" id="420089"/>
    <lineage>
        <taxon>Eukaryota</taxon>
        <taxon>Metazoa</taxon>
        <taxon>Ecdysozoa</taxon>
        <taxon>Arthropoda</taxon>
        <taxon>Hexapoda</taxon>
        <taxon>Insecta</taxon>
        <taxon>Pterygota</taxon>
        <taxon>Neoptera</taxon>
        <taxon>Endopterygota</taxon>
        <taxon>Coleoptera</taxon>
        <taxon>Polyphaga</taxon>
        <taxon>Cucujiformia</taxon>
        <taxon>Coccinelloidea</taxon>
        <taxon>Coccinellidae</taxon>
        <taxon>Epilachninae</taxon>
        <taxon>Epilachnini</taxon>
        <taxon>Henosepilachna</taxon>
    </lineage>
</organism>
<name>A0AAW1TYZ7_9CUCU</name>
<keyword evidence="3" id="KW-1185">Reference proteome</keyword>
<accession>A0AAW1TYZ7</accession>
<sequence>MNIQLNEEITLDKLYREIVESRNDLKGAIEASETTLLLKLESLNQKTQKLERENKILKEKIEALEKQNIKNNLVIFGLPNKHDEVTAQSVVQEINRLLQIELSESDINDVYSLGKGINKPIKVELLSFITKRKILYNTKHLKNTNIFISNDLTELQREEQKILRQHLKYLRENTEKRCYIKGNKLIIDNKGYNATELEKFQSQAIQREGRSQSPLQVITRTPAQEKKYINREPTAEFNNIKLNKPEASQKIELTLGAIKKVGDIAGGGPRTRNKSQK</sequence>
<evidence type="ECO:0008006" key="4">
    <source>
        <dbReference type="Google" id="ProtNLM"/>
    </source>
</evidence>
<keyword evidence="1" id="KW-0175">Coiled coil</keyword>
<evidence type="ECO:0000313" key="3">
    <source>
        <dbReference type="Proteomes" id="UP001431783"/>
    </source>
</evidence>
<evidence type="ECO:0000256" key="1">
    <source>
        <dbReference type="SAM" id="Coils"/>
    </source>
</evidence>
<dbReference type="Proteomes" id="UP001431783">
    <property type="component" value="Unassembled WGS sequence"/>
</dbReference>
<dbReference type="EMBL" id="JARQZJ010000033">
    <property type="protein sequence ID" value="KAK9875500.1"/>
    <property type="molecule type" value="Genomic_DNA"/>
</dbReference>
<gene>
    <name evidence="2" type="ORF">WA026_007894</name>
</gene>
<feature type="coiled-coil region" evidence="1">
    <location>
        <begin position="11"/>
        <end position="70"/>
    </location>
</feature>
<protein>
    <recommendedName>
        <fullName evidence="4">Endonuclease-reverse transcriptase</fullName>
    </recommendedName>
</protein>